<dbReference type="InterPro" id="IPR038408">
    <property type="entry name" value="GNK2_sf"/>
</dbReference>
<organism evidence="8 9">
    <name type="scientific">Cicer arietinum</name>
    <name type="common">Chickpea</name>
    <name type="synonym">Garbanzo</name>
    <dbReference type="NCBI Taxonomy" id="3827"/>
    <lineage>
        <taxon>Eukaryota</taxon>
        <taxon>Viridiplantae</taxon>
        <taxon>Streptophyta</taxon>
        <taxon>Embryophyta</taxon>
        <taxon>Tracheophyta</taxon>
        <taxon>Spermatophyta</taxon>
        <taxon>Magnoliopsida</taxon>
        <taxon>eudicotyledons</taxon>
        <taxon>Gunneridae</taxon>
        <taxon>Pentapetalae</taxon>
        <taxon>rosids</taxon>
        <taxon>fabids</taxon>
        <taxon>Fabales</taxon>
        <taxon>Fabaceae</taxon>
        <taxon>Papilionoideae</taxon>
        <taxon>50 kb inversion clade</taxon>
        <taxon>NPAAA clade</taxon>
        <taxon>Hologalegina</taxon>
        <taxon>IRL clade</taxon>
        <taxon>Cicereae</taxon>
        <taxon>Cicer</taxon>
    </lineage>
</organism>
<proteinExistence type="inferred from homology"/>
<dbReference type="Proteomes" id="UP000087171">
    <property type="component" value="Chromosome Ca1"/>
</dbReference>
<dbReference type="PROSITE" id="PS51473">
    <property type="entry name" value="GNK2"/>
    <property type="match status" value="2"/>
</dbReference>
<dbReference type="Gene3D" id="3.30.430.20">
    <property type="entry name" value="Gnk2 domain, C-X8-C-X2-C motif"/>
    <property type="match status" value="2"/>
</dbReference>
<accession>A0A1S2XCU8</accession>
<dbReference type="AlphaFoldDB" id="A0A1S2XCU8"/>
<evidence type="ECO:0000259" key="7">
    <source>
        <dbReference type="PROSITE" id="PS51473"/>
    </source>
</evidence>
<dbReference type="InterPro" id="IPR002902">
    <property type="entry name" value="GNK2"/>
</dbReference>
<keyword evidence="8" id="KW-1185">Reference proteome</keyword>
<keyword evidence="2" id="KW-0964">Secreted</keyword>
<dbReference type="RefSeq" id="XP_004487372.1">
    <property type="nucleotide sequence ID" value="XM_004487315.3"/>
</dbReference>
<reference evidence="8" key="1">
    <citation type="journal article" date="2013" name="Nat. Biotechnol.">
        <title>Draft genome sequence of chickpea (Cicer arietinum) provides a resource for trait improvement.</title>
        <authorList>
            <person name="Varshney R.K."/>
            <person name="Song C."/>
            <person name="Saxena R.K."/>
            <person name="Azam S."/>
            <person name="Yu S."/>
            <person name="Sharpe A.G."/>
            <person name="Cannon S."/>
            <person name="Baek J."/>
            <person name="Rosen B.D."/>
            <person name="Tar'an B."/>
            <person name="Millan T."/>
            <person name="Zhang X."/>
            <person name="Ramsay L.D."/>
            <person name="Iwata A."/>
            <person name="Wang Y."/>
            <person name="Nelson W."/>
            <person name="Farmer A.D."/>
            <person name="Gaur P.M."/>
            <person name="Soderlund C."/>
            <person name="Penmetsa R.V."/>
            <person name="Xu C."/>
            <person name="Bharti A.K."/>
            <person name="He W."/>
            <person name="Winter P."/>
            <person name="Zhao S."/>
            <person name="Hane J.K."/>
            <person name="Carrasquilla-Garcia N."/>
            <person name="Condie J.A."/>
            <person name="Upadhyaya H.D."/>
            <person name="Luo M.C."/>
            <person name="Thudi M."/>
            <person name="Gowda C.L."/>
            <person name="Singh N.P."/>
            <person name="Lichtenzveig J."/>
            <person name="Gali K.K."/>
            <person name="Rubio J."/>
            <person name="Nadarajan N."/>
            <person name="Dolezel J."/>
            <person name="Bansal K.C."/>
            <person name="Xu X."/>
            <person name="Edwards D."/>
            <person name="Zhang G."/>
            <person name="Kahl G."/>
            <person name="Gil J."/>
            <person name="Singh K.B."/>
            <person name="Datta S.K."/>
            <person name="Jackson S.A."/>
            <person name="Wang J."/>
            <person name="Cook D.R."/>
        </authorList>
    </citation>
    <scope>NUCLEOTIDE SEQUENCE [LARGE SCALE GENOMIC DNA]</scope>
    <source>
        <strain evidence="8">cv. CDC Frontier</strain>
    </source>
</reference>
<comment type="subcellular location">
    <subcellularLocation>
        <location evidence="1">Secreted</location>
    </subcellularLocation>
</comment>
<sequence length="248" mass="27470">MSSSNFFTIILISLTLALIPQTSFALNDPLFHICSTSKNFTPHTPYESNLKTLINSLIYKTPSTGFGIGSVGQAQYQNQPAYGLALCRGDITTLECKTCVSNASKEILNLCPYNKGAIIWYDNCMFKYSDIDFFGKIDNTNKFSLLNVQNVSGDSMKFNNMTKDLLSLLAYEASLDKKLYASGELKIGELERVYGLSECTRDLTSVDCKKCLDDAISELSNFSDGKKGGRVVGGSCNVQYEIYPFVRE</sequence>
<dbReference type="STRING" id="3827.A0A1S2XCU8"/>
<dbReference type="InterPro" id="IPR050581">
    <property type="entry name" value="CRR_secretory_protein"/>
</dbReference>
<evidence type="ECO:0000256" key="3">
    <source>
        <dbReference type="ARBA" id="ARBA00022729"/>
    </source>
</evidence>
<evidence type="ECO:0000256" key="4">
    <source>
        <dbReference type="ARBA" id="ARBA00022737"/>
    </source>
</evidence>
<evidence type="ECO:0000256" key="5">
    <source>
        <dbReference type="ARBA" id="ARBA00038515"/>
    </source>
</evidence>
<keyword evidence="4" id="KW-0677">Repeat</keyword>
<dbReference type="Pfam" id="PF01657">
    <property type="entry name" value="Stress-antifung"/>
    <property type="match status" value="2"/>
</dbReference>
<dbReference type="PaxDb" id="3827-XP_004487372.1"/>
<evidence type="ECO:0000256" key="2">
    <source>
        <dbReference type="ARBA" id="ARBA00022525"/>
    </source>
</evidence>
<dbReference type="CDD" id="cd23509">
    <property type="entry name" value="Gnk2-like"/>
    <property type="match status" value="2"/>
</dbReference>
<evidence type="ECO:0000313" key="9">
    <source>
        <dbReference type="RefSeq" id="XP_004487372.1"/>
    </source>
</evidence>
<feature type="chain" id="PRO_5010164356" evidence="6">
    <location>
        <begin position="26"/>
        <end position="248"/>
    </location>
</feature>
<name>A0A1S2XCU8_CICAR</name>
<feature type="signal peptide" evidence="6">
    <location>
        <begin position="1"/>
        <end position="25"/>
    </location>
</feature>
<evidence type="ECO:0000256" key="6">
    <source>
        <dbReference type="SAM" id="SignalP"/>
    </source>
</evidence>
<dbReference type="KEGG" id="cam:101493672"/>
<feature type="domain" description="Gnk2-homologous" evidence="7">
    <location>
        <begin position="139"/>
        <end position="245"/>
    </location>
</feature>
<feature type="domain" description="Gnk2-homologous" evidence="7">
    <location>
        <begin position="28"/>
        <end position="133"/>
    </location>
</feature>
<evidence type="ECO:0000313" key="8">
    <source>
        <dbReference type="Proteomes" id="UP000087171"/>
    </source>
</evidence>
<comment type="similarity">
    <text evidence="5">Belongs to the cysteine-rich repeat secretory protein family.</text>
</comment>
<gene>
    <name evidence="9" type="primary">LOC101493672</name>
</gene>
<dbReference type="OrthoDB" id="696781at2759"/>
<reference evidence="9" key="2">
    <citation type="submission" date="2025-08" db="UniProtKB">
        <authorList>
            <consortium name="RefSeq"/>
        </authorList>
    </citation>
    <scope>IDENTIFICATION</scope>
    <source>
        <tissue evidence="9">Etiolated seedlings</tissue>
    </source>
</reference>
<dbReference type="eggNOG" id="ENOG502QPWH">
    <property type="taxonomic scope" value="Eukaryota"/>
</dbReference>
<keyword evidence="3 6" id="KW-0732">Signal</keyword>
<evidence type="ECO:0000256" key="1">
    <source>
        <dbReference type="ARBA" id="ARBA00004613"/>
    </source>
</evidence>
<protein>
    <submittedName>
        <fullName evidence="9">Cysteine-rich repeat secretory protein 38-like</fullName>
    </submittedName>
</protein>
<dbReference type="GeneID" id="101493672"/>
<dbReference type="PANTHER" id="PTHR32411:SF43">
    <property type="entry name" value="CYSTEINE-RICH REPEAT SECRETORY PROTEIN 38"/>
    <property type="match status" value="1"/>
</dbReference>
<dbReference type="GO" id="GO:0005576">
    <property type="term" value="C:extracellular region"/>
    <property type="evidence" value="ECO:0007669"/>
    <property type="project" value="UniProtKB-SubCell"/>
</dbReference>
<dbReference type="PANTHER" id="PTHR32411">
    <property type="entry name" value="CYSTEINE-RICH REPEAT SECRETORY PROTEIN 38-RELATED"/>
    <property type="match status" value="1"/>
</dbReference>